<evidence type="ECO:0000256" key="5">
    <source>
        <dbReference type="ARBA" id="ARBA00023242"/>
    </source>
</evidence>
<organism evidence="7 8">
    <name type="scientific">Prorocentrum cordatum</name>
    <dbReference type="NCBI Taxonomy" id="2364126"/>
    <lineage>
        <taxon>Eukaryota</taxon>
        <taxon>Sar</taxon>
        <taxon>Alveolata</taxon>
        <taxon>Dinophyceae</taxon>
        <taxon>Prorocentrales</taxon>
        <taxon>Prorocentraceae</taxon>
        <taxon>Prorocentrum</taxon>
    </lineage>
</organism>
<protein>
    <recommendedName>
        <fullName evidence="6">Exoribonuclease phosphorolytic domain-containing protein</fullName>
    </recommendedName>
</protein>
<dbReference type="PANTHER" id="PTHR11953">
    <property type="entry name" value="EXOSOME COMPLEX COMPONENT"/>
    <property type="match status" value="1"/>
</dbReference>
<evidence type="ECO:0000256" key="4">
    <source>
        <dbReference type="ARBA" id="ARBA00022835"/>
    </source>
</evidence>
<dbReference type="InterPro" id="IPR001247">
    <property type="entry name" value="ExoRNase_PH_dom1"/>
</dbReference>
<evidence type="ECO:0000256" key="3">
    <source>
        <dbReference type="ARBA" id="ARBA00022552"/>
    </source>
</evidence>
<dbReference type="Pfam" id="PF01138">
    <property type="entry name" value="RNase_PH"/>
    <property type="match status" value="1"/>
</dbReference>
<evidence type="ECO:0000256" key="1">
    <source>
        <dbReference type="ARBA" id="ARBA00004123"/>
    </source>
</evidence>
<dbReference type="SUPFAM" id="SSF54211">
    <property type="entry name" value="Ribosomal protein S5 domain 2-like"/>
    <property type="match status" value="1"/>
</dbReference>
<comment type="subcellular location">
    <subcellularLocation>
        <location evidence="1">Nucleus</location>
    </subcellularLocation>
</comment>
<evidence type="ECO:0000313" key="8">
    <source>
        <dbReference type="Proteomes" id="UP001189429"/>
    </source>
</evidence>
<keyword evidence="5" id="KW-0539">Nucleus</keyword>
<keyword evidence="3" id="KW-0698">rRNA processing</keyword>
<dbReference type="Proteomes" id="UP001189429">
    <property type="component" value="Unassembled WGS sequence"/>
</dbReference>
<feature type="domain" description="Exoribonuclease phosphorolytic" evidence="6">
    <location>
        <begin position="1"/>
        <end position="93"/>
    </location>
</feature>
<dbReference type="InterPro" id="IPR050080">
    <property type="entry name" value="RNase_PH"/>
</dbReference>
<dbReference type="InterPro" id="IPR027408">
    <property type="entry name" value="PNPase/RNase_PH_dom_sf"/>
</dbReference>
<dbReference type="Gene3D" id="3.30.230.70">
    <property type="entry name" value="GHMP Kinase, N-terminal domain"/>
    <property type="match status" value="1"/>
</dbReference>
<sequence length="133" mass="13956">MAAVYGPREPRSRARELFDRATLDVVVRPRVGSAGAAERELEGHLRRQLEGTVLCGEYPRTQILVVVQACSCDGSGAAVAGNAAFLALLDAGVSMRATSLSVSVGVHLAADAPATLLLDPTEAEEKDRGATPW</sequence>
<dbReference type="InterPro" id="IPR020568">
    <property type="entry name" value="Ribosomal_Su5_D2-typ_SF"/>
</dbReference>
<evidence type="ECO:0000259" key="6">
    <source>
        <dbReference type="Pfam" id="PF01138"/>
    </source>
</evidence>
<name>A0ABN9XEZ0_9DINO</name>
<evidence type="ECO:0000313" key="7">
    <source>
        <dbReference type="EMBL" id="CAK0898213.1"/>
    </source>
</evidence>
<proteinExistence type="inferred from homology"/>
<comment type="similarity">
    <text evidence="2">Belongs to the RNase PH family.</text>
</comment>
<evidence type="ECO:0000256" key="2">
    <source>
        <dbReference type="ARBA" id="ARBA00006678"/>
    </source>
</evidence>
<accession>A0ABN9XEZ0</accession>
<dbReference type="EMBL" id="CAUYUJ010020442">
    <property type="protein sequence ID" value="CAK0898213.1"/>
    <property type="molecule type" value="Genomic_DNA"/>
</dbReference>
<keyword evidence="4" id="KW-0271">Exosome</keyword>
<keyword evidence="8" id="KW-1185">Reference proteome</keyword>
<gene>
    <name evidence="7" type="ORF">PCOR1329_LOCUS76142</name>
</gene>
<comment type="caution">
    <text evidence="7">The sequence shown here is derived from an EMBL/GenBank/DDBJ whole genome shotgun (WGS) entry which is preliminary data.</text>
</comment>
<reference evidence="7" key="1">
    <citation type="submission" date="2023-10" db="EMBL/GenBank/DDBJ databases">
        <authorList>
            <person name="Chen Y."/>
            <person name="Shah S."/>
            <person name="Dougan E. K."/>
            <person name="Thang M."/>
            <person name="Chan C."/>
        </authorList>
    </citation>
    <scope>NUCLEOTIDE SEQUENCE [LARGE SCALE GENOMIC DNA]</scope>
</reference>
<dbReference type="PANTHER" id="PTHR11953:SF1">
    <property type="entry name" value="EXOSOME COMPLEX COMPONENT RRP46"/>
    <property type="match status" value="1"/>
</dbReference>